<comment type="similarity">
    <text evidence="2">Belongs to the major facilitator superfamily. Proton-dependent oligopeptide transporter (POT/PTR) (TC 2.A.17) family.</text>
</comment>
<dbReference type="InterPro" id="IPR018456">
    <property type="entry name" value="PTR2_symporter_CS"/>
</dbReference>
<evidence type="ECO:0000256" key="7">
    <source>
        <dbReference type="ARBA" id="ARBA00023136"/>
    </source>
</evidence>
<evidence type="ECO:0000256" key="6">
    <source>
        <dbReference type="ARBA" id="ARBA00022989"/>
    </source>
</evidence>
<comment type="subcellular location">
    <subcellularLocation>
        <location evidence="1">Cell membrane</location>
        <topology evidence="1">Multi-pass membrane protein</topology>
    </subcellularLocation>
</comment>
<feature type="transmembrane region" description="Helical" evidence="8">
    <location>
        <begin position="388"/>
        <end position="405"/>
    </location>
</feature>
<feature type="transmembrane region" description="Helical" evidence="8">
    <location>
        <begin position="289"/>
        <end position="311"/>
    </location>
</feature>
<evidence type="ECO:0000256" key="8">
    <source>
        <dbReference type="SAM" id="Phobius"/>
    </source>
</evidence>
<dbReference type="PROSITE" id="PS50850">
    <property type="entry name" value="MFS"/>
    <property type="match status" value="1"/>
</dbReference>
<evidence type="ECO:0000256" key="4">
    <source>
        <dbReference type="ARBA" id="ARBA00022475"/>
    </source>
</evidence>
<reference evidence="10 11" key="1">
    <citation type="submission" date="2021-11" db="EMBL/GenBank/DDBJ databases">
        <authorList>
            <person name="Depoorter E."/>
        </authorList>
    </citation>
    <scope>NUCLEOTIDE SEQUENCE [LARGE SCALE GENOMIC DNA]</scope>
    <source>
        <strain evidence="10 11">LMG 24286</strain>
    </source>
</reference>
<dbReference type="CDD" id="cd17346">
    <property type="entry name" value="MFS_DtpA_like"/>
    <property type="match status" value="1"/>
</dbReference>
<protein>
    <submittedName>
        <fullName evidence="10">Di-/tripeptide transporter</fullName>
    </submittedName>
</protein>
<evidence type="ECO:0000313" key="11">
    <source>
        <dbReference type="Proteomes" id="UP000789719"/>
    </source>
</evidence>
<feature type="transmembrane region" description="Helical" evidence="8">
    <location>
        <begin position="221"/>
        <end position="242"/>
    </location>
</feature>
<comment type="caution">
    <text evidence="10">The sequence shown here is derived from an EMBL/GenBank/DDBJ whole genome shotgun (WGS) entry which is preliminary data.</text>
</comment>
<name>A0ABN8BS14_9LACO</name>
<dbReference type="PANTHER" id="PTHR23517:SF15">
    <property type="entry name" value="PROTON-DEPENDENT OLIGOPEPTIDE FAMILY TRANSPORT PROTEIN"/>
    <property type="match status" value="1"/>
</dbReference>
<dbReference type="SUPFAM" id="SSF103473">
    <property type="entry name" value="MFS general substrate transporter"/>
    <property type="match status" value="1"/>
</dbReference>
<dbReference type="InterPro" id="IPR000109">
    <property type="entry name" value="POT_fam"/>
</dbReference>
<feature type="transmembrane region" description="Helical" evidence="8">
    <location>
        <begin position="173"/>
        <end position="194"/>
    </location>
</feature>
<organism evidence="10 11">
    <name type="scientific">Periweissella ghanensis</name>
    <dbReference type="NCBI Taxonomy" id="467997"/>
    <lineage>
        <taxon>Bacteria</taxon>
        <taxon>Bacillati</taxon>
        <taxon>Bacillota</taxon>
        <taxon>Bacilli</taxon>
        <taxon>Lactobacillales</taxon>
        <taxon>Lactobacillaceae</taxon>
        <taxon>Periweissella</taxon>
    </lineage>
</organism>
<proteinExistence type="inferred from homology"/>
<dbReference type="InterPro" id="IPR005279">
    <property type="entry name" value="Dipep/tripep_permease"/>
</dbReference>
<keyword evidence="6 8" id="KW-1133">Transmembrane helix</keyword>
<keyword evidence="3" id="KW-0813">Transport</keyword>
<accession>A0ABN8BS14</accession>
<feature type="transmembrane region" description="Helical" evidence="8">
    <location>
        <begin position="248"/>
        <end position="268"/>
    </location>
</feature>
<feature type="transmembrane region" description="Helical" evidence="8">
    <location>
        <begin position="58"/>
        <end position="78"/>
    </location>
</feature>
<evidence type="ECO:0000256" key="1">
    <source>
        <dbReference type="ARBA" id="ARBA00004651"/>
    </source>
</evidence>
<evidence type="ECO:0000259" key="9">
    <source>
        <dbReference type="PROSITE" id="PS50850"/>
    </source>
</evidence>
<feature type="transmembrane region" description="Helical" evidence="8">
    <location>
        <begin position="35"/>
        <end position="52"/>
    </location>
</feature>
<evidence type="ECO:0000313" key="10">
    <source>
        <dbReference type="EMBL" id="CAH0419012.1"/>
    </source>
</evidence>
<keyword evidence="5 8" id="KW-0812">Transmembrane</keyword>
<feature type="transmembrane region" description="Helical" evidence="8">
    <location>
        <begin position="331"/>
        <end position="348"/>
    </location>
</feature>
<keyword evidence="4" id="KW-1003">Cell membrane</keyword>
<dbReference type="InterPro" id="IPR020846">
    <property type="entry name" value="MFS_dom"/>
</dbReference>
<dbReference type="Proteomes" id="UP000789719">
    <property type="component" value="Unassembled WGS sequence"/>
</dbReference>
<feature type="transmembrane region" description="Helical" evidence="8">
    <location>
        <begin position="147"/>
        <end position="167"/>
    </location>
</feature>
<feature type="domain" description="Major facilitator superfamily (MFS) profile" evidence="9">
    <location>
        <begin position="18"/>
        <end position="478"/>
    </location>
</feature>
<evidence type="ECO:0000256" key="5">
    <source>
        <dbReference type="ARBA" id="ARBA00022692"/>
    </source>
</evidence>
<dbReference type="PANTHER" id="PTHR23517">
    <property type="entry name" value="RESISTANCE PROTEIN MDTM, PUTATIVE-RELATED-RELATED"/>
    <property type="match status" value="1"/>
</dbReference>
<keyword evidence="7 8" id="KW-0472">Membrane</keyword>
<evidence type="ECO:0000256" key="2">
    <source>
        <dbReference type="ARBA" id="ARBA00005982"/>
    </source>
</evidence>
<dbReference type="InterPro" id="IPR050171">
    <property type="entry name" value="MFS_Transporters"/>
</dbReference>
<feature type="transmembrane region" description="Helical" evidence="8">
    <location>
        <begin position="453"/>
        <end position="471"/>
    </location>
</feature>
<feature type="transmembrane region" description="Helical" evidence="8">
    <location>
        <begin position="110"/>
        <end position="126"/>
    </location>
</feature>
<evidence type="ECO:0000256" key="3">
    <source>
        <dbReference type="ARBA" id="ARBA00022448"/>
    </source>
</evidence>
<dbReference type="InterPro" id="IPR036259">
    <property type="entry name" value="MFS_trans_sf"/>
</dbReference>
<dbReference type="EMBL" id="CAKKNT010000021">
    <property type="protein sequence ID" value="CAH0419012.1"/>
    <property type="molecule type" value="Genomic_DNA"/>
</dbReference>
<feature type="transmembrane region" description="Helical" evidence="8">
    <location>
        <begin position="85"/>
        <end position="104"/>
    </location>
</feature>
<dbReference type="Pfam" id="PF00854">
    <property type="entry name" value="PTR2"/>
    <property type="match status" value="1"/>
</dbReference>
<keyword evidence="11" id="KW-1185">Reference proteome</keyword>
<gene>
    <name evidence="10" type="primary">dtpT_2</name>
    <name evidence="10" type="ORF">WGH24286_01457</name>
</gene>
<sequence>MEMKQQTTFLGQPRGLGTLFFTELWERFSYYGMRAILLYYIIAKVSAGGLGMNHSMGLAIVSIYSSMVYLSSIFGGFLSDRILGAWRTVFIGGVLIMFGHITLALPFGRPALFVSIALIVMGTGMLKPNVSEMVGSLYSLNDTRRDAGFSIFVFGINFGAFIAPLLVGQAAKMFNYHIGFLLAAIGMFIGLIVFHTASRKSLSKATYYPTDPIQPEDIRPLIFKSIYGLTAIILIIILMYLYDALDLKAIILLLSILAVMVPIVYFVTMLTSRKTTHEERSRVRAYIPLFLAAMLFWSIEEQGAAILALFAHDQVRLPIWLNAAWFQSLNPMFIMLYTPIFAILWVKLGQRQPKTPTKFGIGLLFAGISFLVMALPGFLFGINGLFSPWWLILSWALVEIAELLISPVGLSATTKLAPRAFRSQMMSMWFLSDATASAINAQIVQFYTINTEVRYFTVVGSITLLAGLLLLTQVKKISNAMVGID</sequence>
<dbReference type="Gene3D" id="1.20.1250.20">
    <property type="entry name" value="MFS general substrate transporter like domains"/>
    <property type="match status" value="1"/>
</dbReference>
<dbReference type="PROSITE" id="PS01022">
    <property type="entry name" value="PTR2_1"/>
    <property type="match status" value="1"/>
</dbReference>
<dbReference type="NCBIfam" id="TIGR00924">
    <property type="entry name" value="yjdL_sub1_fam"/>
    <property type="match status" value="1"/>
</dbReference>
<feature type="transmembrane region" description="Helical" evidence="8">
    <location>
        <begin position="360"/>
        <end position="382"/>
    </location>
</feature>